<protein>
    <submittedName>
        <fullName evidence="7">O-antigen ligase like membrane protein</fullName>
    </submittedName>
</protein>
<feature type="transmembrane region" description="Helical" evidence="5">
    <location>
        <begin position="236"/>
        <end position="253"/>
    </location>
</feature>
<feature type="transmembrane region" description="Helical" evidence="5">
    <location>
        <begin position="259"/>
        <end position="276"/>
    </location>
</feature>
<keyword evidence="2 5" id="KW-0812">Transmembrane</keyword>
<dbReference type="InterPro" id="IPR051533">
    <property type="entry name" value="WaaL-like"/>
</dbReference>
<evidence type="ECO:0000313" key="7">
    <source>
        <dbReference type="EMBL" id="SHK23635.1"/>
    </source>
</evidence>
<dbReference type="EMBL" id="FRAD01000018">
    <property type="protein sequence ID" value="SHK23635.1"/>
    <property type="molecule type" value="Genomic_DNA"/>
</dbReference>
<dbReference type="GO" id="GO:0016020">
    <property type="term" value="C:membrane"/>
    <property type="evidence" value="ECO:0007669"/>
    <property type="project" value="UniProtKB-SubCell"/>
</dbReference>
<dbReference type="Proteomes" id="UP000183952">
    <property type="component" value="Unassembled WGS sequence"/>
</dbReference>
<dbReference type="InterPro" id="IPR007016">
    <property type="entry name" value="O-antigen_ligase-rel_domated"/>
</dbReference>
<dbReference type="Pfam" id="PF04932">
    <property type="entry name" value="Wzy_C"/>
    <property type="match status" value="1"/>
</dbReference>
<feature type="transmembrane region" description="Helical" evidence="5">
    <location>
        <begin position="213"/>
        <end position="229"/>
    </location>
</feature>
<organism evidence="7 8">
    <name type="scientific">Hathewaya proteolytica DSM 3090</name>
    <dbReference type="NCBI Taxonomy" id="1121331"/>
    <lineage>
        <taxon>Bacteria</taxon>
        <taxon>Bacillati</taxon>
        <taxon>Bacillota</taxon>
        <taxon>Clostridia</taxon>
        <taxon>Eubacteriales</taxon>
        <taxon>Clostridiaceae</taxon>
        <taxon>Hathewaya</taxon>
    </lineage>
</organism>
<feature type="transmembrane region" description="Helical" evidence="5">
    <location>
        <begin position="452"/>
        <end position="469"/>
    </location>
</feature>
<sequence length="508" mass="58598">MKKHETEINFIILLSSMLLCTLLKKNGIFVALFSIAYITGIYFKCKGNCRKFLYLSSLYFAIAILGHKINYNIAFVLYFIHYTKNNYKSILMSLKTFSVKKLNMYGIFFFVFGVYMVLSLLWAMNVKTSLEYITRYAVGATMLAMIILENKREEELKDTFRFITYLVSGILVIGILEILGFDFALPNHFVDHGMTYKEALRIPVTFFYNPNNYAIFLIMAFIISLADLFYKENKKFTLISLINLLMTLVNIVFSRARIALLTFFICIFVLLVFGIINIKRNKKFAYKTIKYSVIYGILIVGTFVIFSMFPRMGYYTGKFAKIPLVAEIRTIIKDKLQSEAKPDKEQLEKEIVTSNKVIGNEGSDSVRLTLMYNVAIHGVFKDKNLFGVGVGNSPNYLKTINNTHGIINVHCFWLEILCDFGVFIGLYTIITYLCFVNQLFRLRKIVDLNKDRYYLSGFILAVAMIFLVFGPSSVIHFPPFWIGIALSYSILDCYKKKTHKLHTDKKTA</sequence>
<comment type="subcellular location">
    <subcellularLocation>
        <location evidence="1">Membrane</location>
        <topology evidence="1">Multi-pass membrane protein</topology>
    </subcellularLocation>
</comment>
<feature type="transmembrane region" description="Helical" evidence="5">
    <location>
        <begin position="160"/>
        <end position="181"/>
    </location>
</feature>
<dbReference type="GO" id="GO:0016874">
    <property type="term" value="F:ligase activity"/>
    <property type="evidence" value="ECO:0007669"/>
    <property type="project" value="UniProtKB-KW"/>
</dbReference>
<feature type="transmembrane region" description="Helical" evidence="5">
    <location>
        <begin position="288"/>
        <end position="309"/>
    </location>
</feature>
<dbReference type="RefSeq" id="WP_072904058.1">
    <property type="nucleotide sequence ID" value="NZ_FRAD01000018.1"/>
</dbReference>
<gene>
    <name evidence="7" type="ORF">SAMN02745248_02121</name>
</gene>
<keyword evidence="8" id="KW-1185">Reference proteome</keyword>
<keyword evidence="3 5" id="KW-1133">Transmembrane helix</keyword>
<evidence type="ECO:0000256" key="5">
    <source>
        <dbReference type="SAM" id="Phobius"/>
    </source>
</evidence>
<keyword evidence="4 5" id="KW-0472">Membrane</keyword>
<keyword evidence="7" id="KW-0436">Ligase</keyword>
<feature type="transmembrane region" description="Helical" evidence="5">
    <location>
        <begin position="475"/>
        <end position="494"/>
    </location>
</feature>
<feature type="transmembrane region" description="Helical" evidence="5">
    <location>
        <begin position="12"/>
        <end position="38"/>
    </location>
</feature>
<feature type="domain" description="O-antigen ligase-related" evidence="6">
    <location>
        <begin position="244"/>
        <end position="423"/>
    </location>
</feature>
<evidence type="ECO:0000256" key="4">
    <source>
        <dbReference type="ARBA" id="ARBA00023136"/>
    </source>
</evidence>
<accession>A0A1M6QTZ3</accession>
<proteinExistence type="predicted"/>
<feature type="transmembrane region" description="Helical" evidence="5">
    <location>
        <begin position="58"/>
        <end position="81"/>
    </location>
</feature>
<evidence type="ECO:0000256" key="1">
    <source>
        <dbReference type="ARBA" id="ARBA00004141"/>
    </source>
</evidence>
<name>A0A1M6QTZ3_9CLOT</name>
<feature type="transmembrane region" description="Helical" evidence="5">
    <location>
        <begin position="130"/>
        <end position="148"/>
    </location>
</feature>
<feature type="transmembrane region" description="Helical" evidence="5">
    <location>
        <begin position="102"/>
        <end position="124"/>
    </location>
</feature>
<dbReference type="AlphaFoldDB" id="A0A1M6QTZ3"/>
<dbReference type="PANTHER" id="PTHR37422:SF23">
    <property type="entry name" value="TEICHURONIC ACID BIOSYNTHESIS PROTEIN TUAE"/>
    <property type="match status" value="1"/>
</dbReference>
<feature type="transmembrane region" description="Helical" evidence="5">
    <location>
        <begin position="420"/>
        <end position="440"/>
    </location>
</feature>
<reference evidence="7 8" key="1">
    <citation type="submission" date="2016-11" db="EMBL/GenBank/DDBJ databases">
        <authorList>
            <person name="Jaros S."/>
            <person name="Januszkiewicz K."/>
            <person name="Wedrychowicz H."/>
        </authorList>
    </citation>
    <scope>NUCLEOTIDE SEQUENCE [LARGE SCALE GENOMIC DNA]</scope>
    <source>
        <strain evidence="7 8">DSM 3090</strain>
    </source>
</reference>
<dbReference type="PANTHER" id="PTHR37422">
    <property type="entry name" value="TEICHURONIC ACID BIOSYNTHESIS PROTEIN TUAE"/>
    <property type="match status" value="1"/>
</dbReference>
<evidence type="ECO:0000256" key="2">
    <source>
        <dbReference type="ARBA" id="ARBA00022692"/>
    </source>
</evidence>
<dbReference type="STRING" id="1121331.SAMN02745248_02121"/>
<evidence type="ECO:0000259" key="6">
    <source>
        <dbReference type="Pfam" id="PF04932"/>
    </source>
</evidence>
<evidence type="ECO:0000256" key="3">
    <source>
        <dbReference type="ARBA" id="ARBA00022989"/>
    </source>
</evidence>
<evidence type="ECO:0000313" key="8">
    <source>
        <dbReference type="Proteomes" id="UP000183952"/>
    </source>
</evidence>
<dbReference type="OrthoDB" id="9255580at2"/>